<dbReference type="Proteomes" id="UP000194265">
    <property type="component" value="Chromosome"/>
</dbReference>
<dbReference type="RefSeq" id="WP_086333920.1">
    <property type="nucleotide sequence ID" value="NZ_CP018791.1"/>
</dbReference>
<dbReference type="STRING" id="1660074.CVIC8964_1284"/>
<organism evidence="1 2">
    <name type="scientific">Campylobacter vicugnae</name>
    <dbReference type="NCBI Taxonomy" id="1660076"/>
    <lineage>
        <taxon>Bacteria</taxon>
        <taxon>Pseudomonadati</taxon>
        <taxon>Campylobacterota</taxon>
        <taxon>Epsilonproteobacteria</taxon>
        <taxon>Campylobacterales</taxon>
        <taxon>Campylobacteraceae</taxon>
        <taxon>Campylobacter</taxon>
    </lineage>
</organism>
<proteinExistence type="predicted"/>
<evidence type="ECO:0000313" key="1">
    <source>
        <dbReference type="EMBL" id="ARR02673.1"/>
    </source>
</evidence>
<dbReference type="EMBL" id="CP018791">
    <property type="protein sequence ID" value="ARR02673.1"/>
    <property type="molecule type" value="Genomic_DNA"/>
</dbReference>
<evidence type="ECO:0000313" key="2">
    <source>
        <dbReference type="Proteomes" id="UP000194265"/>
    </source>
</evidence>
<dbReference type="OrthoDB" id="9950543at2"/>
<gene>
    <name evidence="1" type="ORF">CVIC8964_1284</name>
</gene>
<dbReference type="AlphaFoldDB" id="A0A1X9T2J8"/>
<reference evidence="1 2" key="1">
    <citation type="journal article" date="2017" name="Genome Biol. Evol.">
        <title>Comparative Genomic Analysis Identifies a Campylobacter Clade Deficient in Selenium Metabolism.</title>
        <authorList>
            <person name="Miller W.G."/>
            <person name="Yee E."/>
            <person name="Lopes B.S."/>
            <person name="Chapman M.H."/>
            <person name="Huynh S."/>
            <person name="Bono J.L."/>
            <person name="Parker C.T."/>
            <person name="Strachan N.J.C."/>
            <person name="Forbes K.J."/>
        </authorList>
    </citation>
    <scope>NUCLEOTIDE SEQUENCE [LARGE SCALE GENOMIC DNA]</scope>
    <source>
        <strain evidence="1 2">RM8964</strain>
    </source>
</reference>
<protein>
    <submittedName>
        <fullName evidence="1">Major capsid protein</fullName>
    </submittedName>
</protein>
<sequence length="411" mass="45910">MFEILKSKGFTGKVLAAAGERHEYKAGNNSTHGENVYLKYYDRAGIEAANAINVYQQFADKREMPTKYGKEYVVSRWFRHYDRDVAGPEFAKYGFIASRNLEDVSGGFATLRLAEGADSGELVNLKKINLKTNLNRYGAMLTYTDEADIFSNDDIQVRYREELGQHANLLYEDLLQNDMLSTNTVMYSGAATSLATMGVGITADGTLDHEYKISYDFIRRCEMKLLRNRAEKTTSIVTGSNKVGSSPVNSAYYAIVGPEIKFDLDLLTRGKDMEKEFVFIPAYKYASSSNLAENEIGQMHDTRFVLSETAMVYRGKGTDVPTGYVGELSYTGEIGNGAKFDVFPILYPTKGSFATVGLKGHNKIVFHAKSPSQVEHSNPFGTKGFFSYNFWYASIITQEEKLLKGLVLASR</sequence>
<name>A0A1X9T2J8_9BACT</name>
<accession>A0A1X9T2J8</accession>
<dbReference type="NCBIfam" id="TIGR04387">
    <property type="entry name" value="capsid_maj_N4"/>
    <property type="match status" value="1"/>
</dbReference>